<dbReference type="Gene3D" id="3.10.440.10">
    <property type="match status" value="1"/>
</dbReference>
<evidence type="ECO:0000313" key="7">
    <source>
        <dbReference type="Proteomes" id="UP000002573"/>
    </source>
</evidence>
<organism evidence="6 7">
    <name type="scientific">Staphylothermus hellenicus (strain DSM 12710 / JCM 10830 / BK20S6-10-b1 / P8)</name>
    <dbReference type="NCBI Taxonomy" id="591019"/>
    <lineage>
        <taxon>Archaea</taxon>
        <taxon>Thermoproteota</taxon>
        <taxon>Thermoprotei</taxon>
        <taxon>Desulfurococcales</taxon>
        <taxon>Desulfurococcaceae</taxon>
        <taxon>Staphylothermus</taxon>
    </lineage>
</organism>
<dbReference type="GO" id="GO:0005840">
    <property type="term" value="C:ribosome"/>
    <property type="evidence" value="ECO:0007669"/>
    <property type="project" value="UniProtKB-KW"/>
</dbReference>
<evidence type="ECO:0000313" key="6">
    <source>
        <dbReference type="EMBL" id="ADI32479.1"/>
    </source>
</evidence>
<accession>D7D9N3</accession>
<dbReference type="OrthoDB" id="10127at2157"/>
<dbReference type="InterPro" id="IPR020052">
    <property type="entry name" value="Ribosomal_eL31_CS"/>
</dbReference>
<keyword evidence="3 5" id="KW-0687">Ribonucleoprotein</keyword>
<keyword evidence="7" id="KW-1185">Reference proteome</keyword>
<keyword evidence="2 5" id="KW-0689">Ribosomal protein</keyword>
<comment type="similarity">
    <text evidence="1 5">Belongs to the eukaryotic ribosomal protein eL31 family.</text>
</comment>
<protein>
    <recommendedName>
        <fullName evidence="4 5">Large ribosomal subunit protein eL31</fullName>
    </recommendedName>
</protein>
<dbReference type="AlphaFoldDB" id="D7D9N3"/>
<dbReference type="SMART" id="SM01380">
    <property type="entry name" value="Ribosomal_L31e"/>
    <property type="match status" value="1"/>
</dbReference>
<dbReference type="GO" id="GO:0006412">
    <property type="term" value="P:translation"/>
    <property type="evidence" value="ECO:0007669"/>
    <property type="project" value="UniProtKB-UniRule"/>
</dbReference>
<dbReference type="HOGENOM" id="CLU_112570_3_1_2"/>
<proteinExistence type="inferred from homology"/>
<dbReference type="PROSITE" id="PS01144">
    <property type="entry name" value="RIBOSOMAL_L31E"/>
    <property type="match status" value="1"/>
</dbReference>
<evidence type="ECO:0000256" key="2">
    <source>
        <dbReference type="ARBA" id="ARBA00022980"/>
    </source>
</evidence>
<dbReference type="CDD" id="cd00463">
    <property type="entry name" value="Ribosomal_L31e"/>
    <property type="match status" value="1"/>
</dbReference>
<evidence type="ECO:0000256" key="4">
    <source>
        <dbReference type="ARBA" id="ARBA00035230"/>
    </source>
</evidence>
<dbReference type="HAMAP" id="MF_00410">
    <property type="entry name" value="Ribosomal_eL31"/>
    <property type="match status" value="1"/>
</dbReference>
<reference evidence="6 7" key="2">
    <citation type="journal article" date="2011" name="Stand. Genomic Sci.">
        <title>Complete genome sequence of Staphylothermus hellenicus P8.</title>
        <authorList>
            <person name="Anderson I."/>
            <person name="Wirth R."/>
            <person name="Lucas S."/>
            <person name="Copeland A."/>
            <person name="Lapidus A."/>
            <person name="Cheng J.F."/>
            <person name="Goodwin L."/>
            <person name="Pitluck S."/>
            <person name="Davenport K."/>
            <person name="Detter J.C."/>
            <person name="Han C."/>
            <person name="Tapia R."/>
            <person name="Land M."/>
            <person name="Hauser L."/>
            <person name="Pati A."/>
            <person name="Mikhailova N."/>
            <person name="Woyke T."/>
            <person name="Klenk H.P."/>
            <person name="Kyrpides N."/>
            <person name="Ivanova N."/>
        </authorList>
    </citation>
    <scope>NUCLEOTIDE SEQUENCE [LARGE SCALE GENOMIC DNA]</scope>
    <source>
        <strain evidence="7">DSM 12710 / JCM 10830 / BK20S6-10-b1 / P8</strain>
    </source>
</reference>
<dbReference type="KEGG" id="shc:Shell_1390"/>
<reference evidence="7" key="1">
    <citation type="submission" date="2010-05" db="EMBL/GenBank/DDBJ databases">
        <title>Complete sequence of Staphylothermus hellenicus DSM 12710.</title>
        <authorList>
            <consortium name="US DOE Joint Genome Institute"/>
            <person name="Lucas S."/>
            <person name="Copeland A."/>
            <person name="Lapidus A."/>
            <person name="Cheng J.-F."/>
            <person name="Bruce D."/>
            <person name="Goodwin L."/>
            <person name="Pitluck S."/>
            <person name="Davenport K."/>
            <person name="Detter J.C."/>
            <person name="Han C."/>
            <person name="Tapia R."/>
            <person name="Larimer F."/>
            <person name="Land M."/>
            <person name="Hauser L."/>
            <person name="Kyrpides N."/>
            <person name="Mikhailova N."/>
            <person name="Anderson I.J."/>
            <person name="Woyke T."/>
        </authorList>
    </citation>
    <scope>NUCLEOTIDE SEQUENCE [LARGE SCALE GENOMIC DNA]</scope>
    <source>
        <strain evidence="7">DSM 12710 / JCM 10830 / BK20S6-10-b1 / P8</strain>
    </source>
</reference>
<name>D7D9N3_STAHD</name>
<gene>
    <name evidence="5" type="primary">rpl31e</name>
    <name evidence="6" type="ordered locus">Shell_1390</name>
</gene>
<dbReference type="Pfam" id="PF01198">
    <property type="entry name" value="Ribosomal_L31e"/>
    <property type="match status" value="1"/>
</dbReference>
<dbReference type="InterPro" id="IPR000054">
    <property type="entry name" value="Ribosomal_eL31"/>
</dbReference>
<dbReference type="Proteomes" id="UP000002573">
    <property type="component" value="Chromosome"/>
</dbReference>
<dbReference type="NCBIfam" id="NF002258">
    <property type="entry name" value="PRK01192.1-1"/>
    <property type="match status" value="1"/>
</dbReference>
<dbReference type="eggNOG" id="arCOG04473">
    <property type="taxonomic scope" value="Archaea"/>
</dbReference>
<evidence type="ECO:0000256" key="3">
    <source>
        <dbReference type="ARBA" id="ARBA00023274"/>
    </source>
</evidence>
<evidence type="ECO:0000256" key="5">
    <source>
        <dbReference type="HAMAP-Rule" id="MF_00410"/>
    </source>
</evidence>
<dbReference type="STRING" id="591019.Shell_1390"/>
<dbReference type="SUPFAM" id="SSF54575">
    <property type="entry name" value="Ribosomal protein L31e"/>
    <property type="match status" value="1"/>
</dbReference>
<dbReference type="InterPro" id="IPR023621">
    <property type="entry name" value="Ribosomal_eL31_dom_sf"/>
</dbReference>
<dbReference type="GO" id="GO:1990904">
    <property type="term" value="C:ribonucleoprotein complex"/>
    <property type="evidence" value="ECO:0007669"/>
    <property type="project" value="UniProtKB-KW"/>
</dbReference>
<dbReference type="GO" id="GO:0003735">
    <property type="term" value="F:structural constituent of ribosome"/>
    <property type="evidence" value="ECO:0007669"/>
    <property type="project" value="InterPro"/>
</dbReference>
<evidence type="ECO:0000256" key="1">
    <source>
        <dbReference type="ARBA" id="ARBA00010808"/>
    </source>
</evidence>
<dbReference type="GeneID" id="9234681"/>
<dbReference type="RefSeq" id="WP_013143677.1">
    <property type="nucleotide sequence ID" value="NC_014205.1"/>
</dbReference>
<dbReference type="EMBL" id="CP002051">
    <property type="protein sequence ID" value="ADI32479.1"/>
    <property type="molecule type" value="Genomic_DNA"/>
</dbReference>
<sequence>MSEEGKITRSIHIIPLQRVYWGRRTNRADRAVRLIRKYVRRHFKEAEKIIIDPAVNEYVWSRSREKPPRRVIVEIRFDKEEKTAKVLLIRSSKIKIMPASGKQG</sequence>